<dbReference type="eggNOG" id="KOG0725">
    <property type="taxonomic scope" value="Eukaryota"/>
</dbReference>
<dbReference type="VEuPathDB" id="FungiDB:PADG_07498"/>
<keyword evidence="5" id="KW-1185">Reference proteome</keyword>
<evidence type="ECO:0000256" key="1">
    <source>
        <dbReference type="ARBA" id="ARBA00006484"/>
    </source>
</evidence>
<gene>
    <name evidence="4" type="ORF">PADG_07498</name>
</gene>
<dbReference type="AlphaFoldDB" id="C1GJR2"/>
<dbReference type="GeneID" id="22585978"/>
<dbReference type="OMA" id="FLEMWAS"/>
<dbReference type="RefSeq" id="XP_010762763.1">
    <property type="nucleotide sequence ID" value="XM_010764461.1"/>
</dbReference>
<protein>
    <submittedName>
        <fullName evidence="4">Uncharacterized protein</fullName>
    </submittedName>
</protein>
<evidence type="ECO:0000313" key="5">
    <source>
        <dbReference type="Proteomes" id="UP000001628"/>
    </source>
</evidence>
<name>C1GJR2_PARBD</name>
<dbReference type="PANTHER" id="PTHR43008:SF10">
    <property type="entry name" value="CHAIN DEHYDROGENASE_OXIDOREDUCTASE, PUTATIVE (AFU_ORTHOLOGUE AFUA_2G15740)-RELATED"/>
    <property type="match status" value="1"/>
</dbReference>
<dbReference type="SUPFAM" id="SSF51735">
    <property type="entry name" value="NAD(P)-binding Rossmann-fold domains"/>
    <property type="match status" value="1"/>
</dbReference>
<reference evidence="4 5" key="1">
    <citation type="journal article" date="2011" name="PLoS Genet.">
        <title>Comparative genomic analysis of human fungal pathogens causing paracoccidioidomycosis.</title>
        <authorList>
            <person name="Desjardins C.A."/>
            <person name="Champion M.D."/>
            <person name="Holder J.W."/>
            <person name="Muszewska A."/>
            <person name="Goldberg J."/>
            <person name="Bailao A.M."/>
            <person name="Brigido M.M."/>
            <person name="Ferreira M.E."/>
            <person name="Garcia A.M."/>
            <person name="Grynberg M."/>
            <person name="Gujja S."/>
            <person name="Heiman D.I."/>
            <person name="Henn M.R."/>
            <person name="Kodira C.D."/>
            <person name="Leon-Narvaez H."/>
            <person name="Longo L.V."/>
            <person name="Ma L.J."/>
            <person name="Malavazi I."/>
            <person name="Matsuo A.L."/>
            <person name="Morais F.V."/>
            <person name="Pereira M."/>
            <person name="Rodriguez-Brito S."/>
            <person name="Sakthikumar S."/>
            <person name="Salem-Izacc S.M."/>
            <person name="Sykes S.M."/>
            <person name="Teixeira M.M."/>
            <person name="Vallejo M.C."/>
            <person name="Walter M.E."/>
            <person name="Yandava C."/>
            <person name="Young S."/>
            <person name="Zeng Q."/>
            <person name="Zucker J."/>
            <person name="Felipe M.S."/>
            <person name="Goldman G.H."/>
            <person name="Haas B.J."/>
            <person name="McEwen J.G."/>
            <person name="Nino-Vega G."/>
            <person name="Puccia R."/>
            <person name="San-Blas G."/>
            <person name="Soares C.M."/>
            <person name="Birren B.W."/>
            <person name="Cuomo C.A."/>
        </authorList>
    </citation>
    <scope>NUCLEOTIDE SEQUENCE [LARGE SCALE GENOMIC DNA]</scope>
    <source>
        <strain evidence="4 5">Pb18</strain>
    </source>
</reference>
<dbReference type="PRINTS" id="PR00081">
    <property type="entry name" value="GDHRDH"/>
</dbReference>
<dbReference type="GO" id="GO:0050664">
    <property type="term" value="F:oxidoreductase activity, acting on NAD(P)H, oxygen as acceptor"/>
    <property type="evidence" value="ECO:0007669"/>
    <property type="project" value="TreeGrafter"/>
</dbReference>
<proteinExistence type="inferred from homology"/>
<dbReference type="KEGG" id="pbn:PADG_07498"/>
<accession>C1GJR2</accession>
<dbReference type="InterPro" id="IPR020904">
    <property type="entry name" value="Sc_DH/Rdtase_CS"/>
</dbReference>
<dbReference type="InParanoid" id="C1GJR2"/>
<dbReference type="InterPro" id="IPR036291">
    <property type="entry name" value="NAD(P)-bd_dom_sf"/>
</dbReference>
<dbReference type="Gene3D" id="3.40.50.720">
    <property type="entry name" value="NAD(P)-binding Rossmann-like Domain"/>
    <property type="match status" value="1"/>
</dbReference>
<comment type="similarity">
    <text evidence="1">Belongs to the short-chain dehydrogenases/reductases (SDR) family.</text>
</comment>
<evidence type="ECO:0000256" key="2">
    <source>
        <dbReference type="ARBA" id="ARBA00022857"/>
    </source>
</evidence>
<dbReference type="EMBL" id="KN275967">
    <property type="protein sequence ID" value="EEH42678.2"/>
    <property type="molecule type" value="Genomic_DNA"/>
</dbReference>
<dbReference type="InterPro" id="IPR002347">
    <property type="entry name" value="SDR_fam"/>
</dbReference>
<keyword evidence="3" id="KW-0560">Oxidoreductase</keyword>
<dbReference type="GO" id="GO:0016616">
    <property type="term" value="F:oxidoreductase activity, acting on the CH-OH group of donors, NAD or NADP as acceptor"/>
    <property type="evidence" value="ECO:0007669"/>
    <property type="project" value="UniProtKB-ARBA"/>
</dbReference>
<sequence>MSGLTANRGLILSAYNASKAALIQLARSLAMECGPKGIRVNSISPEHIVNPMVEKNFEEAPGLDKGWEQENMLGRLSLPEELTEETISMLSDASSFMTGTKIVID</sequence>
<evidence type="ECO:0000313" key="4">
    <source>
        <dbReference type="EMBL" id="EEH42678.2"/>
    </source>
</evidence>
<dbReference type="PANTHER" id="PTHR43008">
    <property type="entry name" value="BENZIL REDUCTASE"/>
    <property type="match status" value="1"/>
</dbReference>
<dbReference type="PROSITE" id="PS00061">
    <property type="entry name" value="ADH_SHORT"/>
    <property type="match status" value="1"/>
</dbReference>
<keyword evidence="2" id="KW-0521">NADP</keyword>
<dbReference type="Proteomes" id="UP000001628">
    <property type="component" value="Unassembled WGS sequence"/>
</dbReference>
<evidence type="ECO:0000256" key="3">
    <source>
        <dbReference type="ARBA" id="ARBA00023002"/>
    </source>
</evidence>
<dbReference type="Pfam" id="PF13561">
    <property type="entry name" value="adh_short_C2"/>
    <property type="match status" value="1"/>
</dbReference>
<organism evidence="4 5">
    <name type="scientific">Paracoccidioides brasiliensis (strain Pb18)</name>
    <dbReference type="NCBI Taxonomy" id="502780"/>
    <lineage>
        <taxon>Eukaryota</taxon>
        <taxon>Fungi</taxon>
        <taxon>Dikarya</taxon>
        <taxon>Ascomycota</taxon>
        <taxon>Pezizomycotina</taxon>
        <taxon>Eurotiomycetes</taxon>
        <taxon>Eurotiomycetidae</taxon>
        <taxon>Onygenales</taxon>
        <taxon>Ajellomycetaceae</taxon>
        <taxon>Paracoccidioides</taxon>
    </lineage>
</organism>
<dbReference type="HOGENOM" id="CLU_010194_47_12_1"/>